<evidence type="ECO:0000313" key="2">
    <source>
        <dbReference type="Proteomes" id="UP000651010"/>
    </source>
</evidence>
<dbReference type="Proteomes" id="UP000651010">
    <property type="component" value="Unassembled WGS sequence"/>
</dbReference>
<comment type="caution">
    <text evidence="1">The sequence shown here is derived from an EMBL/GenBank/DDBJ whole genome shotgun (WGS) entry which is preliminary data.</text>
</comment>
<accession>A0ABR9GCI7</accession>
<dbReference type="SUPFAM" id="SSF53335">
    <property type="entry name" value="S-adenosyl-L-methionine-dependent methyltransferases"/>
    <property type="match status" value="1"/>
</dbReference>
<protein>
    <submittedName>
        <fullName evidence="1">Class I SAM-dependent methyltransferase</fullName>
    </submittedName>
</protein>
<name>A0ABR9GCI7_9GAMM</name>
<organism evidence="1 2">
    <name type="scientific">Dyella acidiphila</name>
    <dbReference type="NCBI Taxonomy" id="2775866"/>
    <lineage>
        <taxon>Bacteria</taxon>
        <taxon>Pseudomonadati</taxon>
        <taxon>Pseudomonadota</taxon>
        <taxon>Gammaproteobacteria</taxon>
        <taxon>Lysobacterales</taxon>
        <taxon>Rhodanobacteraceae</taxon>
        <taxon>Dyella</taxon>
    </lineage>
</organism>
<keyword evidence="2" id="KW-1185">Reference proteome</keyword>
<keyword evidence="1" id="KW-0808">Transferase</keyword>
<evidence type="ECO:0000313" key="1">
    <source>
        <dbReference type="EMBL" id="MBE1161761.1"/>
    </source>
</evidence>
<dbReference type="EMBL" id="JACZZA010000009">
    <property type="protein sequence ID" value="MBE1161761.1"/>
    <property type="molecule type" value="Genomic_DNA"/>
</dbReference>
<dbReference type="GO" id="GO:0008168">
    <property type="term" value="F:methyltransferase activity"/>
    <property type="evidence" value="ECO:0007669"/>
    <property type="project" value="UniProtKB-KW"/>
</dbReference>
<dbReference type="GO" id="GO:0032259">
    <property type="term" value="P:methylation"/>
    <property type="evidence" value="ECO:0007669"/>
    <property type="project" value="UniProtKB-KW"/>
</dbReference>
<keyword evidence="1" id="KW-0489">Methyltransferase</keyword>
<dbReference type="Gene3D" id="3.40.50.150">
    <property type="entry name" value="Vaccinia Virus protein VP39"/>
    <property type="match status" value="1"/>
</dbReference>
<proteinExistence type="predicted"/>
<reference evidence="1 2" key="1">
    <citation type="submission" date="2020-09" db="EMBL/GenBank/DDBJ databases">
        <title>Dyella sp. 7MK23 isolated from forest soil.</title>
        <authorList>
            <person name="Fu J."/>
        </authorList>
    </citation>
    <scope>NUCLEOTIDE SEQUENCE [LARGE SCALE GENOMIC DNA]</scope>
    <source>
        <strain evidence="1 2">7MK23</strain>
    </source>
</reference>
<gene>
    <name evidence="1" type="ORF">IGX34_15360</name>
</gene>
<sequence length="228" mass="25989">MKNLIKRIPVLGPVAQNVYRRWFHPPRQFHGSEEYWIERYREGGNSGAGSYNRLAEFKAEVLNDFVVRHGIGEVIEFGCGDGNQLTLARYPSYLGLDVSPHAIEGCMRRFASDPSKSFLLVHDYAGQTAQLALSLDVIYHLIEDEVYHAYMNTLFGAGRDYVVIYSSDKDEVPSQTAHVRHRQFSRWVRANAPGWRLLAHIPNRYPYAGDNDTGSLADFYIYGKGRLT</sequence>
<dbReference type="RefSeq" id="WP_192556601.1">
    <property type="nucleotide sequence ID" value="NZ_JACZZA010000009.1"/>
</dbReference>
<dbReference type="InterPro" id="IPR029063">
    <property type="entry name" value="SAM-dependent_MTases_sf"/>
</dbReference>